<evidence type="ECO:0000256" key="2">
    <source>
        <dbReference type="SAM" id="SignalP"/>
    </source>
</evidence>
<dbReference type="InParanoid" id="A0A1Y2ALQ0"/>
<dbReference type="CDD" id="cd00229">
    <property type="entry name" value="SGNH_hydrolase"/>
    <property type="match status" value="1"/>
</dbReference>
<dbReference type="OrthoDB" id="544608at2759"/>
<dbReference type="SUPFAM" id="SSF52266">
    <property type="entry name" value="SGNH hydrolase"/>
    <property type="match status" value="1"/>
</dbReference>
<proteinExistence type="predicted"/>
<accession>A0A1Y2ALQ0</accession>
<keyword evidence="2" id="KW-0732">Signal</keyword>
<organism evidence="3 4">
    <name type="scientific">Naematelia encephala</name>
    <dbReference type="NCBI Taxonomy" id="71784"/>
    <lineage>
        <taxon>Eukaryota</taxon>
        <taxon>Fungi</taxon>
        <taxon>Dikarya</taxon>
        <taxon>Basidiomycota</taxon>
        <taxon>Agaricomycotina</taxon>
        <taxon>Tremellomycetes</taxon>
        <taxon>Tremellales</taxon>
        <taxon>Naemateliaceae</taxon>
        <taxon>Naematelia</taxon>
    </lineage>
</organism>
<keyword evidence="4" id="KW-1185">Reference proteome</keyword>
<comment type="caution">
    <text evidence="3">The sequence shown here is derived from an EMBL/GenBank/DDBJ whole genome shotgun (WGS) entry which is preliminary data.</text>
</comment>
<evidence type="ECO:0000256" key="1">
    <source>
        <dbReference type="SAM" id="MobiDB-lite"/>
    </source>
</evidence>
<feature type="chain" id="PRO_5013096026" description="SGNH hydrolase-type esterase domain-containing protein" evidence="2">
    <location>
        <begin position="29"/>
        <end position="627"/>
    </location>
</feature>
<gene>
    <name evidence="3" type="ORF">BCR39DRAFT_549216</name>
</gene>
<evidence type="ECO:0000313" key="3">
    <source>
        <dbReference type="EMBL" id="ORY23426.1"/>
    </source>
</evidence>
<dbReference type="Proteomes" id="UP000193986">
    <property type="component" value="Unassembled WGS sequence"/>
</dbReference>
<protein>
    <recommendedName>
        <fullName evidence="5">SGNH hydrolase-type esterase domain-containing protein</fullName>
    </recommendedName>
</protein>
<feature type="region of interest" description="Disordered" evidence="1">
    <location>
        <begin position="465"/>
        <end position="484"/>
    </location>
</feature>
<feature type="signal peptide" evidence="2">
    <location>
        <begin position="1"/>
        <end position="28"/>
    </location>
</feature>
<dbReference type="AlphaFoldDB" id="A0A1Y2ALQ0"/>
<dbReference type="PANTHER" id="PTHR34407:SF1">
    <property type="entry name" value="SGNH HYDROLASE-TYPE ESTERASE DOMAIN-CONTAINING PROTEIN"/>
    <property type="match status" value="1"/>
</dbReference>
<dbReference type="EMBL" id="MCFC01000079">
    <property type="protein sequence ID" value="ORY23426.1"/>
    <property type="molecule type" value="Genomic_DNA"/>
</dbReference>
<dbReference type="PANTHER" id="PTHR34407">
    <property type="entry name" value="EXPRESSED PROTEIN"/>
    <property type="match status" value="1"/>
</dbReference>
<sequence length="627" mass="69149">MLFRNARPILLVLALLVFTSTMLLLSFSHPPTKRVVMSVVEKVKGAGPNAGGEPELNDLWDDGDEMMREWEFRRSVLYEGTGARIQAFFEKARQGRPFTVSVIGGSVSKGRGLSPPRSLLRRSSVDSFGELPELASRDDDDDLSEPFDASEGTSQPLGATTLYSPENMHVLVFDWLNATFPHPENRLVNGAQGGVGAGYFGWCFKEHIPEDSDLVLVELGINDLIEMDVIHSYERMVRGLLEMDSKPAVINIETFSTLFPTLLSSSAFHHGVAAFYDMPSLSIRDVLMPRILADPHSQLPKWFRTGDDVMLGDGKVREWGGVAVDLMHISALGHALAAGLIIRFLSDQAEKSKPASGPFAALSRLAPSSLRKTSLRILDIPTTSLTAPFDPLTPQARFNPQCRSMNSPRLHAPYPPDDESDPPIQGLMHVDDSAGWEKWAWSEKNYIISKTPGAIASFHFVISPPASPDNEEPITQEELASPTAEETQPSIEEDISRFHPLPLAARPGGPYNPNPIGSRGLGLDSDGLEKRQHWAADSWDEGGRVLLGYQRSATYGLGSVWCWADDQKDEGTLIDGWWEIAERNMGMVTEVASDLAPGPHTLHCELLEHTLDPKGRTEFRIFAIMHD</sequence>
<evidence type="ECO:0000313" key="4">
    <source>
        <dbReference type="Proteomes" id="UP000193986"/>
    </source>
</evidence>
<name>A0A1Y2ALQ0_9TREE</name>
<reference evidence="3 4" key="1">
    <citation type="submission" date="2016-07" db="EMBL/GenBank/DDBJ databases">
        <title>Pervasive Adenine N6-methylation of Active Genes in Fungi.</title>
        <authorList>
            <consortium name="DOE Joint Genome Institute"/>
            <person name="Mondo S.J."/>
            <person name="Dannebaum R.O."/>
            <person name="Kuo R.C."/>
            <person name="Labutti K."/>
            <person name="Haridas S."/>
            <person name="Kuo A."/>
            <person name="Salamov A."/>
            <person name="Ahrendt S.R."/>
            <person name="Lipzen A."/>
            <person name="Sullivan W."/>
            <person name="Andreopoulos W.B."/>
            <person name="Clum A."/>
            <person name="Lindquist E."/>
            <person name="Daum C."/>
            <person name="Ramamoorthy G.K."/>
            <person name="Gryganskyi A."/>
            <person name="Culley D."/>
            <person name="Magnuson J.K."/>
            <person name="James T.Y."/>
            <person name="O'Malley M.A."/>
            <person name="Stajich J.E."/>
            <person name="Spatafora J.W."/>
            <person name="Visel A."/>
            <person name="Grigoriev I.V."/>
        </authorList>
    </citation>
    <scope>NUCLEOTIDE SEQUENCE [LARGE SCALE GENOMIC DNA]</scope>
    <source>
        <strain evidence="3 4">68-887.2</strain>
    </source>
</reference>
<evidence type="ECO:0008006" key="5">
    <source>
        <dbReference type="Google" id="ProtNLM"/>
    </source>
</evidence>
<feature type="region of interest" description="Disordered" evidence="1">
    <location>
        <begin position="131"/>
        <end position="159"/>
    </location>
</feature>